<keyword evidence="2" id="KW-1185">Reference proteome</keyword>
<evidence type="ECO:0000313" key="1">
    <source>
        <dbReference type="EMBL" id="SEG23932.1"/>
    </source>
</evidence>
<evidence type="ECO:0000313" key="2">
    <source>
        <dbReference type="Proteomes" id="UP000236728"/>
    </source>
</evidence>
<reference evidence="1 2" key="1">
    <citation type="submission" date="2016-10" db="EMBL/GenBank/DDBJ databases">
        <authorList>
            <person name="de Groot N.N."/>
        </authorList>
    </citation>
    <scope>NUCLEOTIDE SEQUENCE [LARGE SCALE GENOMIC DNA]</scope>
    <source>
        <strain evidence="1 2">DSM 22489</strain>
    </source>
</reference>
<dbReference type="OrthoDB" id="2041998at2"/>
<organism evidence="1 2">
    <name type="scientific">Bryocella elongata</name>
    <dbReference type="NCBI Taxonomy" id="863522"/>
    <lineage>
        <taxon>Bacteria</taxon>
        <taxon>Pseudomonadati</taxon>
        <taxon>Acidobacteriota</taxon>
        <taxon>Terriglobia</taxon>
        <taxon>Terriglobales</taxon>
        <taxon>Acidobacteriaceae</taxon>
        <taxon>Bryocella</taxon>
    </lineage>
</organism>
<dbReference type="EMBL" id="FNVA01000003">
    <property type="protein sequence ID" value="SEG23932.1"/>
    <property type="molecule type" value="Genomic_DNA"/>
</dbReference>
<dbReference type="Proteomes" id="UP000236728">
    <property type="component" value="Unassembled WGS sequence"/>
</dbReference>
<dbReference type="RefSeq" id="WP_103933197.1">
    <property type="nucleotide sequence ID" value="NZ_FNVA01000003.1"/>
</dbReference>
<sequence length="245" mass="27719">MFGFRPRPPVSEQQRLWVDGGITRLAAIIGRDRMFQSTVVLPTDEFFPDCFDGSLDSVRTMAARIAGYMGVAADRYTVELFADEEDRWRERLPTGKSRSKGAAGYYMHAAEGPHLIALHARQIQQPVALAATLAHELAHVVLLGDGLLPREEEDMELMTDLCTVFLGLGVLNASAAFQFQQWQDNRLQGWSTSTLGYLTEELWGYALARFAQLRGEPRPRWSESLPTNVRAYMRQSERWLARQQA</sequence>
<accession>A0A1H5YJR3</accession>
<name>A0A1H5YJR3_9BACT</name>
<dbReference type="AlphaFoldDB" id="A0A1H5YJR3"/>
<gene>
    <name evidence="1" type="ORF">SAMN05421819_2337</name>
</gene>
<protein>
    <submittedName>
        <fullName evidence="1">Uncharacterized protein</fullName>
    </submittedName>
</protein>
<proteinExistence type="predicted"/>